<dbReference type="InterPro" id="IPR000433">
    <property type="entry name" value="Znf_ZZ"/>
</dbReference>
<dbReference type="SMART" id="SM00291">
    <property type="entry name" value="ZnF_ZZ"/>
    <property type="match status" value="1"/>
</dbReference>
<dbReference type="InterPro" id="IPR043145">
    <property type="entry name" value="Znf_ZZ_sf"/>
</dbReference>
<dbReference type="GO" id="GO:0008270">
    <property type="term" value="F:zinc ion binding"/>
    <property type="evidence" value="ECO:0007669"/>
    <property type="project" value="UniProtKB-KW"/>
</dbReference>
<evidence type="ECO:0000256" key="3">
    <source>
        <dbReference type="ARBA" id="ARBA00022833"/>
    </source>
</evidence>
<dbReference type="Proteomes" id="UP000789831">
    <property type="component" value="Unassembled WGS sequence"/>
</dbReference>
<dbReference type="EMBL" id="CAJVPL010005652">
    <property type="protein sequence ID" value="CAG8659594.1"/>
    <property type="molecule type" value="Genomic_DNA"/>
</dbReference>
<dbReference type="OrthoDB" id="2436355at2759"/>
<evidence type="ECO:0000256" key="2">
    <source>
        <dbReference type="ARBA" id="ARBA00022771"/>
    </source>
</evidence>
<name>A0A9N9E012_9GLOM</name>
<dbReference type="GO" id="GO:0007032">
    <property type="term" value="P:endosome organization"/>
    <property type="evidence" value="ECO:0007669"/>
    <property type="project" value="TreeGrafter"/>
</dbReference>
<keyword evidence="3" id="KW-0862">Zinc</keyword>
<dbReference type="GO" id="GO:0035973">
    <property type="term" value="P:aggrephagy"/>
    <property type="evidence" value="ECO:0007669"/>
    <property type="project" value="TreeGrafter"/>
</dbReference>
<evidence type="ECO:0000259" key="5">
    <source>
        <dbReference type="PROSITE" id="PS50135"/>
    </source>
</evidence>
<keyword evidence="2 4" id="KW-0863">Zinc-finger</keyword>
<gene>
    <name evidence="6" type="ORF">AGERDE_LOCUS11747</name>
</gene>
<keyword evidence="1" id="KW-0479">Metal-binding</keyword>
<dbReference type="Pfam" id="PF00569">
    <property type="entry name" value="ZZ"/>
    <property type="match status" value="1"/>
</dbReference>
<dbReference type="GO" id="GO:0005080">
    <property type="term" value="F:protein kinase C binding"/>
    <property type="evidence" value="ECO:0007669"/>
    <property type="project" value="TreeGrafter"/>
</dbReference>
<dbReference type="SUPFAM" id="SSF57850">
    <property type="entry name" value="RING/U-box"/>
    <property type="match status" value="1"/>
</dbReference>
<dbReference type="GO" id="GO:0000423">
    <property type="term" value="P:mitophagy"/>
    <property type="evidence" value="ECO:0007669"/>
    <property type="project" value="TreeGrafter"/>
</dbReference>
<comment type="caution">
    <text evidence="6">The sequence shown here is derived from an EMBL/GenBank/DDBJ whole genome shotgun (WGS) entry which is preliminary data.</text>
</comment>
<dbReference type="GO" id="GO:0044753">
    <property type="term" value="C:amphisome"/>
    <property type="evidence" value="ECO:0007669"/>
    <property type="project" value="TreeGrafter"/>
</dbReference>
<evidence type="ECO:0000256" key="4">
    <source>
        <dbReference type="PROSITE-ProRule" id="PRU00228"/>
    </source>
</evidence>
<feature type="domain" description="ZZ-type" evidence="5">
    <location>
        <begin position="7"/>
        <end position="60"/>
    </location>
</feature>
<dbReference type="PANTHER" id="PTHR15090:SF0">
    <property type="entry name" value="SEQUESTOSOME-1"/>
    <property type="match status" value="1"/>
</dbReference>
<evidence type="ECO:0000313" key="7">
    <source>
        <dbReference type="Proteomes" id="UP000789831"/>
    </source>
</evidence>
<dbReference type="Gene3D" id="3.30.60.90">
    <property type="match status" value="1"/>
</dbReference>
<dbReference type="GO" id="GO:0070530">
    <property type="term" value="F:K63-linked polyubiquitin modification-dependent protein binding"/>
    <property type="evidence" value="ECO:0007669"/>
    <property type="project" value="TreeGrafter"/>
</dbReference>
<dbReference type="CDD" id="cd02249">
    <property type="entry name" value="ZZ"/>
    <property type="match status" value="1"/>
</dbReference>
<reference evidence="6" key="1">
    <citation type="submission" date="2021-06" db="EMBL/GenBank/DDBJ databases">
        <authorList>
            <person name="Kallberg Y."/>
            <person name="Tangrot J."/>
            <person name="Rosling A."/>
        </authorList>
    </citation>
    <scope>NUCLEOTIDE SEQUENCE</scope>
    <source>
        <strain evidence="6">MT106</strain>
    </source>
</reference>
<accession>A0A9N9E012</accession>
<dbReference type="PROSITE" id="PS01357">
    <property type="entry name" value="ZF_ZZ_1"/>
    <property type="match status" value="1"/>
</dbReference>
<dbReference type="PROSITE" id="PS50135">
    <property type="entry name" value="ZF_ZZ_2"/>
    <property type="match status" value="1"/>
</dbReference>
<dbReference type="AlphaFoldDB" id="A0A9N9E012"/>
<evidence type="ECO:0000313" key="6">
    <source>
        <dbReference type="EMBL" id="CAG8659594.1"/>
    </source>
</evidence>
<evidence type="ECO:0000256" key="1">
    <source>
        <dbReference type="ARBA" id="ARBA00022723"/>
    </source>
</evidence>
<dbReference type="GO" id="GO:0016235">
    <property type="term" value="C:aggresome"/>
    <property type="evidence" value="ECO:0007669"/>
    <property type="project" value="TreeGrafter"/>
</dbReference>
<organism evidence="6 7">
    <name type="scientific">Ambispora gerdemannii</name>
    <dbReference type="NCBI Taxonomy" id="144530"/>
    <lineage>
        <taxon>Eukaryota</taxon>
        <taxon>Fungi</taxon>
        <taxon>Fungi incertae sedis</taxon>
        <taxon>Mucoromycota</taxon>
        <taxon>Glomeromycotina</taxon>
        <taxon>Glomeromycetes</taxon>
        <taxon>Archaeosporales</taxon>
        <taxon>Ambisporaceae</taxon>
        <taxon>Ambispora</taxon>
    </lineage>
</organism>
<sequence length="160" mass="17632">MASASVVHHAICDGCYNPICGIRYKCLDCPDFDLCFNCKSFLNGGHNPTHSFTEIKAYLGMKEEAHSDFNQLEYRQNPSTRLLEGPKQPSRVGEYPKEKTKGVEVKTKVKTHVNVDRKGEVKVENTVKTKVGVSELATAGALATISFLAYSLFGKTNKTG</sequence>
<protein>
    <submittedName>
        <fullName evidence="6">164_t:CDS:1</fullName>
    </submittedName>
</protein>
<dbReference type="PANTHER" id="PTHR15090">
    <property type="entry name" value="SEQUESTOSOME 1-RELATED"/>
    <property type="match status" value="1"/>
</dbReference>
<proteinExistence type="predicted"/>
<dbReference type="InterPro" id="IPR052260">
    <property type="entry name" value="Autophagy_Rcpt_SigReg"/>
</dbReference>
<keyword evidence="7" id="KW-1185">Reference proteome</keyword>